<dbReference type="AlphaFoldDB" id="J0NBX8"/>
<dbReference type="Pfam" id="PF04138">
    <property type="entry name" value="GtrA_DPMS_TM"/>
    <property type="match status" value="1"/>
</dbReference>
<evidence type="ECO:0000256" key="4">
    <source>
        <dbReference type="ARBA" id="ARBA00023136"/>
    </source>
</evidence>
<feature type="transmembrane region" description="Helical" evidence="5">
    <location>
        <begin position="102"/>
        <end position="125"/>
    </location>
</feature>
<name>J0NBX8_9ACTO</name>
<protein>
    <submittedName>
        <fullName evidence="7">GtrA-like protein</fullName>
    </submittedName>
</protein>
<dbReference type="InterPro" id="IPR007267">
    <property type="entry name" value="GtrA_DPMS_TM"/>
</dbReference>
<keyword evidence="3 5" id="KW-1133">Transmembrane helix</keyword>
<feature type="transmembrane region" description="Helical" evidence="5">
    <location>
        <begin position="37"/>
        <end position="58"/>
    </location>
</feature>
<dbReference type="RefSeq" id="WP_008731449.1">
    <property type="nucleotide sequence ID" value="NZ_AKFT01000109.1"/>
</dbReference>
<proteinExistence type="predicted"/>
<organism evidence="7 8">
    <name type="scientific">Actinomyces massiliensis F0489</name>
    <dbReference type="NCBI Taxonomy" id="1125718"/>
    <lineage>
        <taxon>Bacteria</taxon>
        <taxon>Bacillati</taxon>
        <taxon>Actinomycetota</taxon>
        <taxon>Actinomycetes</taxon>
        <taxon>Actinomycetales</taxon>
        <taxon>Actinomycetaceae</taxon>
        <taxon>Actinomyces</taxon>
    </lineage>
</organism>
<evidence type="ECO:0000256" key="2">
    <source>
        <dbReference type="ARBA" id="ARBA00022692"/>
    </source>
</evidence>
<dbReference type="EMBL" id="AKFT01000109">
    <property type="protein sequence ID" value="EJF44489.1"/>
    <property type="molecule type" value="Genomic_DNA"/>
</dbReference>
<evidence type="ECO:0000313" key="7">
    <source>
        <dbReference type="EMBL" id="EJF44489.1"/>
    </source>
</evidence>
<feature type="transmembrane region" description="Helical" evidence="5">
    <location>
        <begin position="64"/>
        <end position="86"/>
    </location>
</feature>
<evidence type="ECO:0000256" key="1">
    <source>
        <dbReference type="ARBA" id="ARBA00004141"/>
    </source>
</evidence>
<dbReference type="PATRIC" id="fig|1125718.3.peg.1406"/>
<evidence type="ECO:0000259" key="6">
    <source>
        <dbReference type="Pfam" id="PF04138"/>
    </source>
</evidence>
<gene>
    <name evidence="7" type="ORF">HMPREF1318_1228</name>
</gene>
<evidence type="ECO:0000313" key="8">
    <source>
        <dbReference type="Proteomes" id="UP000002941"/>
    </source>
</evidence>
<dbReference type="Proteomes" id="UP000002941">
    <property type="component" value="Unassembled WGS sequence"/>
</dbReference>
<keyword evidence="2 5" id="KW-0812">Transmembrane</keyword>
<dbReference type="GO" id="GO:0000271">
    <property type="term" value="P:polysaccharide biosynthetic process"/>
    <property type="evidence" value="ECO:0007669"/>
    <property type="project" value="InterPro"/>
</dbReference>
<evidence type="ECO:0000256" key="5">
    <source>
        <dbReference type="SAM" id="Phobius"/>
    </source>
</evidence>
<dbReference type="eggNOG" id="ENOG5031H1H">
    <property type="taxonomic scope" value="Bacteria"/>
</dbReference>
<dbReference type="GO" id="GO:0016020">
    <property type="term" value="C:membrane"/>
    <property type="evidence" value="ECO:0007669"/>
    <property type="project" value="UniProtKB-SubCell"/>
</dbReference>
<feature type="domain" description="GtrA/DPMS transmembrane" evidence="6">
    <location>
        <begin position="43"/>
        <end position="153"/>
    </location>
</feature>
<accession>J0NBX8</accession>
<sequence>MTTSLALPAQPALPALPSIPTDLTSVLRTLRMLRRRLPTVVLFATVSFSSWTLDYVLALTLNSVTGSVLLAVVGARLVSCTVSFLLNRRLFRAAPETFMRSAFGYAAVQGTTTTTSYLAIAVLTWAGMPLWLAKILVDSSLFGLNYLLQSRLVYRSGSTAPHVGIRAAAA</sequence>
<keyword evidence="4 5" id="KW-0472">Membrane</keyword>
<reference evidence="7 8" key="1">
    <citation type="submission" date="2012-05" db="EMBL/GenBank/DDBJ databases">
        <authorList>
            <person name="Harkins D.M."/>
            <person name="Madupu R."/>
            <person name="Durkin A.S."/>
            <person name="Torralba M."/>
            <person name="Methe B."/>
            <person name="Sutton G.G."/>
            <person name="Nelson K.E."/>
        </authorList>
    </citation>
    <scope>NUCLEOTIDE SEQUENCE [LARGE SCALE GENOMIC DNA]</scope>
    <source>
        <strain evidence="7 8">F0489</strain>
    </source>
</reference>
<evidence type="ECO:0000256" key="3">
    <source>
        <dbReference type="ARBA" id="ARBA00022989"/>
    </source>
</evidence>
<keyword evidence="8" id="KW-1185">Reference proteome</keyword>
<dbReference type="OrthoDB" id="3254381at2"/>
<comment type="caution">
    <text evidence="7">The sequence shown here is derived from an EMBL/GenBank/DDBJ whole genome shotgun (WGS) entry which is preliminary data.</text>
</comment>
<comment type="subcellular location">
    <subcellularLocation>
        <location evidence="1">Membrane</location>
        <topology evidence="1">Multi-pass membrane protein</topology>
    </subcellularLocation>
</comment>